<dbReference type="CDD" id="cd14687">
    <property type="entry name" value="bZIP_ATF2"/>
    <property type="match status" value="1"/>
</dbReference>
<dbReference type="GO" id="GO:0003677">
    <property type="term" value="F:DNA binding"/>
    <property type="evidence" value="ECO:0007669"/>
    <property type="project" value="UniProtKB-KW"/>
</dbReference>
<name>A0A9Q1EAC9_SYNKA</name>
<evidence type="ECO:0000256" key="4">
    <source>
        <dbReference type="ARBA" id="ARBA00023163"/>
    </source>
</evidence>
<keyword evidence="4" id="KW-0804">Transcription</keyword>
<feature type="compositionally biased region" description="Low complexity" evidence="7">
    <location>
        <begin position="185"/>
        <end position="195"/>
    </location>
</feature>
<keyword evidence="2" id="KW-0805">Transcription regulation</keyword>
<dbReference type="InterPro" id="IPR036291">
    <property type="entry name" value="NAD(P)-bd_dom_sf"/>
</dbReference>
<accession>A0A9Q1EAC9</accession>
<dbReference type="InterPro" id="IPR004827">
    <property type="entry name" value="bZIP"/>
</dbReference>
<keyword evidence="6" id="KW-0175">Coiled coil</keyword>
<dbReference type="EMBL" id="JAINUF010000021">
    <property type="protein sequence ID" value="KAJ8335120.1"/>
    <property type="molecule type" value="Genomic_DNA"/>
</dbReference>
<keyword evidence="3" id="KW-0238">DNA-binding</keyword>
<dbReference type="FunFam" id="1.20.5.170:FF:000010">
    <property type="entry name" value="Cyclic AMP-dependent transcription factor ATF-2"/>
    <property type="match status" value="1"/>
</dbReference>
<dbReference type="Gene3D" id="3.40.50.720">
    <property type="entry name" value="NAD(P)-binding Rossmann-like Domain"/>
    <property type="match status" value="1"/>
</dbReference>
<reference evidence="9" key="1">
    <citation type="journal article" date="2023" name="Science">
        <title>Genome structures resolve the early diversification of teleost fishes.</title>
        <authorList>
            <person name="Parey E."/>
            <person name="Louis A."/>
            <person name="Montfort J."/>
            <person name="Bouchez O."/>
            <person name="Roques C."/>
            <person name="Iampietro C."/>
            <person name="Lluch J."/>
            <person name="Castinel A."/>
            <person name="Donnadieu C."/>
            <person name="Desvignes T."/>
            <person name="Floi Bucao C."/>
            <person name="Jouanno E."/>
            <person name="Wen M."/>
            <person name="Mejri S."/>
            <person name="Dirks R."/>
            <person name="Jansen H."/>
            <person name="Henkel C."/>
            <person name="Chen W.J."/>
            <person name="Zahm M."/>
            <person name="Cabau C."/>
            <person name="Klopp C."/>
            <person name="Thompson A.W."/>
            <person name="Robinson-Rechavi M."/>
            <person name="Braasch I."/>
            <person name="Lecointre G."/>
            <person name="Bobe J."/>
            <person name="Postlethwait J.H."/>
            <person name="Berthelot C."/>
            <person name="Roest Crollius H."/>
            <person name="Guiguen Y."/>
        </authorList>
    </citation>
    <scope>NUCLEOTIDE SEQUENCE</scope>
    <source>
        <strain evidence="9">WJC10195</strain>
    </source>
</reference>
<dbReference type="OrthoDB" id="435038at2759"/>
<dbReference type="PROSITE" id="PS00895">
    <property type="entry name" value="3_HYDROXYISOBUT_DH"/>
    <property type="match status" value="1"/>
</dbReference>
<evidence type="ECO:0000256" key="6">
    <source>
        <dbReference type="SAM" id="Coils"/>
    </source>
</evidence>
<dbReference type="InterPro" id="IPR051027">
    <property type="entry name" value="bZIP_transcription_factors"/>
</dbReference>
<evidence type="ECO:0000256" key="7">
    <source>
        <dbReference type="SAM" id="MobiDB-lite"/>
    </source>
</evidence>
<dbReference type="PANTHER" id="PTHR19304">
    <property type="entry name" value="CYCLIC-AMP RESPONSE ELEMENT BINDING PROTEIN"/>
    <property type="match status" value="1"/>
</dbReference>
<dbReference type="GO" id="GO:0050661">
    <property type="term" value="F:NADP binding"/>
    <property type="evidence" value="ECO:0007669"/>
    <property type="project" value="InterPro"/>
</dbReference>
<dbReference type="PROSITE" id="PS50217">
    <property type="entry name" value="BZIP"/>
    <property type="match status" value="1"/>
</dbReference>
<feature type="compositionally biased region" description="Basic and acidic residues" evidence="7">
    <location>
        <begin position="238"/>
        <end position="255"/>
    </location>
</feature>
<dbReference type="GO" id="GO:0016491">
    <property type="term" value="F:oxidoreductase activity"/>
    <property type="evidence" value="ECO:0007669"/>
    <property type="project" value="InterPro"/>
</dbReference>
<feature type="region of interest" description="Disordered" evidence="7">
    <location>
        <begin position="151"/>
        <end position="257"/>
    </location>
</feature>
<proteinExistence type="predicted"/>
<gene>
    <name evidence="9" type="ORF">SKAU_G00407590</name>
</gene>
<dbReference type="GO" id="GO:0003700">
    <property type="term" value="F:DNA-binding transcription factor activity"/>
    <property type="evidence" value="ECO:0007669"/>
    <property type="project" value="InterPro"/>
</dbReference>
<evidence type="ECO:0000256" key="2">
    <source>
        <dbReference type="ARBA" id="ARBA00023015"/>
    </source>
</evidence>
<evidence type="ECO:0000256" key="5">
    <source>
        <dbReference type="ARBA" id="ARBA00023242"/>
    </source>
</evidence>
<feature type="coiled-coil region" evidence="6">
    <location>
        <begin position="269"/>
        <end position="303"/>
    </location>
</feature>
<dbReference type="AlphaFoldDB" id="A0A9Q1EAC9"/>
<dbReference type="PROSITE" id="PS00036">
    <property type="entry name" value="BZIP_BASIC"/>
    <property type="match status" value="1"/>
</dbReference>
<comment type="caution">
    <text evidence="9">The sequence shown here is derived from an EMBL/GenBank/DDBJ whole genome shotgun (WGS) entry which is preliminary data.</text>
</comment>
<evidence type="ECO:0000259" key="8">
    <source>
        <dbReference type="PROSITE" id="PS50217"/>
    </source>
</evidence>
<comment type="subcellular location">
    <subcellularLocation>
        <location evidence="1">Nucleus</location>
    </subcellularLocation>
</comment>
<evidence type="ECO:0000313" key="9">
    <source>
        <dbReference type="EMBL" id="KAJ8335120.1"/>
    </source>
</evidence>
<evidence type="ECO:0000256" key="3">
    <source>
        <dbReference type="ARBA" id="ARBA00023125"/>
    </source>
</evidence>
<protein>
    <recommendedName>
        <fullName evidence="8">BZIP domain-containing protein</fullName>
    </recommendedName>
</protein>
<dbReference type="InterPro" id="IPR006115">
    <property type="entry name" value="6PGDH_NADP-bd"/>
</dbReference>
<dbReference type="Gene3D" id="1.20.5.170">
    <property type="match status" value="1"/>
</dbReference>
<feature type="domain" description="BZIP" evidence="8">
    <location>
        <begin position="244"/>
        <end position="307"/>
    </location>
</feature>
<dbReference type="SUPFAM" id="SSF57959">
    <property type="entry name" value="Leucine zipper domain"/>
    <property type="match status" value="1"/>
</dbReference>
<sequence length="368" mass="40359">MAALFRARGSRTLLRRSKDHVDLGQVCRTMASKTPVGFIGLGNMGIPMALNLLKSGYPIIATDVFPESGKELQDQGAQILDSPAEVADKADRIITMLPKIKKGTLLIDSSTIDPSVAKEMALASEKMGQCLWMHQCQAQIESHGLSMGSSLIGSAHSSSCSSPQFPSLHSEAKQRLKAALGHHSATPTARAATITRRARRPNRTPHCPPQTPPHTPQHSGTHSQVLAGAQSGGRRRRGRDDDPDDRRQKFLERNRAAATRCRQKRKVWVVSLEKKAEELSHTNLQLQNEVTQLKTEVTQLKHLLVAHRDCPVTTRQKEARGYHSAETSPSDSSTLSCSQQQVLQHNSISTSTCSRGQQCARATFTHCH</sequence>
<dbReference type="Pfam" id="PF00170">
    <property type="entry name" value="bZIP_1"/>
    <property type="match status" value="1"/>
</dbReference>
<dbReference type="Proteomes" id="UP001152622">
    <property type="component" value="Chromosome 21"/>
</dbReference>
<feature type="region of interest" description="Disordered" evidence="7">
    <location>
        <begin position="315"/>
        <end position="338"/>
    </location>
</feature>
<keyword evidence="5" id="KW-0539">Nucleus</keyword>
<organism evidence="9 10">
    <name type="scientific">Synaphobranchus kaupii</name>
    <name type="common">Kaup's arrowtooth eel</name>
    <dbReference type="NCBI Taxonomy" id="118154"/>
    <lineage>
        <taxon>Eukaryota</taxon>
        <taxon>Metazoa</taxon>
        <taxon>Chordata</taxon>
        <taxon>Craniata</taxon>
        <taxon>Vertebrata</taxon>
        <taxon>Euteleostomi</taxon>
        <taxon>Actinopterygii</taxon>
        <taxon>Neopterygii</taxon>
        <taxon>Teleostei</taxon>
        <taxon>Anguilliformes</taxon>
        <taxon>Synaphobranchidae</taxon>
        <taxon>Synaphobranchus</taxon>
    </lineage>
</organism>
<dbReference type="Pfam" id="PF03446">
    <property type="entry name" value="NAD_binding_2"/>
    <property type="match status" value="1"/>
</dbReference>
<dbReference type="GO" id="GO:0005634">
    <property type="term" value="C:nucleus"/>
    <property type="evidence" value="ECO:0007669"/>
    <property type="project" value="UniProtKB-SubCell"/>
</dbReference>
<dbReference type="SMART" id="SM00338">
    <property type="entry name" value="BRLZ"/>
    <property type="match status" value="1"/>
</dbReference>
<feature type="compositionally biased region" description="Low complexity" evidence="7">
    <location>
        <begin position="151"/>
        <end position="169"/>
    </location>
</feature>
<feature type="compositionally biased region" description="Low complexity" evidence="7">
    <location>
        <begin position="324"/>
        <end position="338"/>
    </location>
</feature>
<keyword evidence="10" id="KW-1185">Reference proteome</keyword>
<dbReference type="SUPFAM" id="SSF51735">
    <property type="entry name" value="NAD(P)-binding Rossmann-fold domains"/>
    <property type="match status" value="1"/>
</dbReference>
<evidence type="ECO:0000256" key="1">
    <source>
        <dbReference type="ARBA" id="ARBA00004123"/>
    </source>
</evidence>
<feature type="compositionally biased region" description="Pro residues" evidence="7">
    <location>
        <begin position="206"/>
        <end position="215"/>
    </location>
</feature>
<dbReference type="InterPro" id="IPR046347">
    <property type="entry name" value="bZIP_sf"/>
</dbReference>
<evidence type="ECO:0000313" key="10">
    <source>
        <dbReference type="Proteomes" id="UP001152622"/>
    </source>
</evidence>
<dbReference type="InterPro" id="IPR002204">
    <property type="entry name" value="3-OH-isobutyrate_DH-rel_CS"/>
</dbReference>